<evidence type="ECO:0000313" key="1">
    <source>
        <dbReference type="EMBL" id="ORE84870.1"/>
    </source>
</evidence>
<comment type="caution">
    <text evidence="1">The sequence shown here is derived from an EMBL/GenBank/DDBJ whole genome shotgun (WGS) entry which is preliminary data.</text>
</comment>
<organism evidence="1 2">
    <name type="scientific">Oceanococcus atlanticus</name>
    <dbReference type="NCBI Taxonomy" id="1317117"/>
    <lineage>
        <taxon>Bacteria</taxon>
        <taxon>Pseudomonadati</taxon>
        <taxon>Pseudomonadota</taxon>
        <taxon>Gammaproteobacteria</taxon>
        <taxon>Chromatiales</taxon>
        <taxon>Oceanococcaceae</taxon>
        <taxon>Oceanococcus</taxon>
    </lineage>
</organism>
<gene>
    <name evidence="1" type="ORF">ATO7_16494</name>
</gene>
<dbReference type="STRING" id="1317117.ATO7_16494"/>
<reference evidence="1 2" key="1">
    <citation type="submission" date="2013-04" db="EMBL/GenBank/DDBJ databases">
        <title>Oceanococcus atlanticus 22II-S10r2 Genome Sequencing.</title>
        <authorList>
            <person name="Lai Q."/>
            <person name="Li G."/>
            <person name="Shao Z."/>
        </authorList>
    </citation>
    <scope>NUCLEOTIDE SEQUENCE [LARGE SCALE GENOMIC DNA]</scope>
    <source>
        <strain evidence="1 2">22II-S10r2</strain>
    </source>
</reference>
<dbReference type="Proteomes" id="UP000192342">
    <property type="component" value="Unassembled WGS sequence"/>
</dbReference>
<dbReference type="EMBL" id="AQQV01000011">
    <property type="protein sequence ID" value="ORE84870.1"/>
    <property type="molecule type" value="Genomic_DNA"/>
</dbReference>
<keyword evidence="2" id="KW-1185">Reference proteome</keyword>
<dbReference type="AlphaFoldDB" id="A0A1Y1S9Q8"/>
<protein>
    <submittedName>
        <fullName evidence="1">Uncharacterized protein</fullName>
    </submittedName>
</protein>
<proteinExistence type="predicted"/>
<name>A0A1Y1S9Q8_9GAMM</name>
<sequence length="140" mass="16663">MVRIRGETLSYGDLFKGVYHQDVERLPNSNRVYWGPAYFDRTKNDDGYRITFGEYLILDRQNIRPTVLVMDSVLDRYPVKKLISTRIEEIRRQKSPRGFLFALGTPKVRLFKDRSYVNIAIESLDHIDVRYIDLFDELRK</sequence>
<accession>A0A1Y1S9Q8</accession>
<evidence type="ECO:0000313" key="2">
    <source>
        <dbReference type="Proteomes" id="UP000192342"/>
    </source>
</evidence>